<keyword evidence="6" id="KW-0418">Kinase</keyword>
<feature type="domain" description="Histidine kinase" evidence="12">
    <location>
        <begin position="511"/>
        <end position="738"/>
    </location>
</feature>
<keyword evidence="5 11" id="KW-0812">Transmembrane</keyword>
<protein>
    <recommendedName>
        <fullName evidence="3">histidine kinase</fullName>
        <ecNumber evidence="3">2.7.13.3</ecNumber>
    </recommendedName>
</protein>
<dbReference type="PANTHER" id="PTHR43047">
    <property type="entry name" value="TWO-COMPONENT HISTIDINE PROTEIN KINASE"/>
    <property type="match status" value="1"/>
</dbReference>
<dbReference type="EMBL" id="CAICTM010000687">
    <property type="protein sequence ID" value="CAB9514998.1"/>
    <property type="molecule type" value="Genomic_DNA"/>
</dbReference>
<evidence type="ECO:0000313" key="15">
    <source>
        <dbReference type="EMBL" id="CAB9514998.1"/>
    </source>
</evidence>
<organism evidence="15 16">
    <name type="scientific">Seminavis robusta</name>
    <dbReference type="NCBI Taxonomy" id="568900"/>
    <lineage>
        <taxon>Eukaryota</taxon>
        <taxon>Sar</taxon>
        <taxon>Stramenopiles</taxon>
        <taxon>Ochrophyta</taxon>
        <taxon>Bacillariophyta</taxon>
        <taxon>Bacillariophyceae</taxon>
        <taxon>Bacillariophycidae</taxon>
        <taxon>Naviculales</taxon>
        <taxon>Naviculaceae</taxon>
        <taxon>Seminavis</taxon>
    </lineage>
</organism>
<evidence type="ECO:0000256" key="8">
    <source>
        <dbReference type="ARBA" id="ARBA00023136"/>
    </source>
</evidence>
<keyword evidence="9" id="KW-0597">Phosphoprotein</keyword>
<keyword evidence="4" id="KW-0808">Transferase</keyword>
<feature type="region of interest" description="Disordered" evidence="10">
    <location>
        <begin position="62"/>
        <end position="98"/>
    </location>
</feature>
<evidence type="ECO:0000256" key="1">
    <source>
        <dbReference type="ARBA" id="ARBA00000085"/>
    </source>
</evidence>
<dbReference type="InterPro" id="IPR003594">
    <property type="entry name" value="HATPase_dom"/>
</dbReference>
<evidence type="ECO:0000259" key="13">
    <source>
        <dbReference type="PROSITE" id="PS50110"/>
    </source>
</evidence>
<dbReference type="InterPro" id="IPR042240">
    <property type="entry name" value="CHASE_sf"/>
</dbReference>
<reference evidence="15" key="1">
    <citation type="submission" date="2020-06" db="EMBL/GenBank/DDBJ databases">
        <authorList>
            <consortium name="Plant Systems Biology data submission"/>
        </authorList>
    </citation>
    <scope>NUCLEOTIDE SEQUENCE</scope>
    <source>
        <strain evidence="15">D6</strain>
    </source>
</reference>
<comment type="subcellular location">
    <subcellularLocation>
        <location evidence="2">Membrane</location>
    </subcellularLocation>
</comment>
<keyword evidence="8 11" id="KW-0472">Membrane</keyword>
<comment type="catalytic activity">
    <reaction evidence="1">
        <text>ATP + protein L-histidine = ADP + protein N-phospho-L-histidine.</text>
        <dbReference type="EC" id="2.7.13.3"/>
    </reaction>
</comment>
<dbReference type="Proteomes" id="UP001153069">
    <property type="component" value="Unassembled WGS sequence"/>
</dbReference>
<evidence type="ECO:0000256" key="11">
    <source>
        <dbReference type="SAM" id="Phobius"/>
    </source>
</evidence>
<dbReference type="GO" id="GO:0016020">
    <property type="term" value="C:membrane"/>
    <property type="evidence" value="ECO:0007669"/>
    <property type="project" value="UniProtKB-SubCell"/>
</dbReference>
<evidence type="ECO:0000259" key="12">
    <source>
        <dbReference type="PROSITE" id="PS50109"/>
    </source>
</evidence>
<dbReference type="Gene3D" id="1.10.287.130">
    <property type="match status" value="1"/>
</dbReference>
<dbReference type="SMART" id="SM01079">
    <property type="entry name" value="CHASE"/>
    <property type="match status" value="1"/>
</dbReference>
<gene>
    <name evidence="15" type="ORF">SEMRO_688_G187440.1</name>
</gene>
<evidence type="ECO:0000256" key="4">
    <source>
        <dbReference type="ARBA" id="ARBA00022679"/>
    </source>
</evidence>
<dbReference type="SMART" id="SM00448">
    <property type="entry name" value="REC"/>
    <property type="match status" value="1"/>
</dbReference>
<dbReference type="PRINTS" id="PR00344">
    <property type="entry name" value="BCTRLSENSOR"/>
</dbReference>
<evidence type="ECO:0000256" key="9">
    <source>
        <dbReference type="PROSITE-ProRule" id="PRU00169"/>
    </source>
</evidence>
<evidence type="ECO:0000256" key="3">
    <source>
        <dbReference type="ARBA" id="ARBA00012438"/>
    </source>
</evidence>
<dbReference type="InterPro" id="IPR005467">
    <property type="entry name" value="His_kinase_dom"/>
</dbReference>
<dbReference type="InterPro" id="IPR004358">
    <property type="entry name" value="Sig_transdc_His_kin-like_C"/>
</dbReference>
<dbReference type="SUPFAM" id="SSF47384">
    <property type="entry name" value="Homodimeric domain of signal transducing histidine kinase"/>
    <property type="match status" value="1"/>
</dbReference>
<feature type="region of interest" description="Disordered" evidence="10">
    <location>
        <begin position="1"/>
        <end position="41"/>
    </location>
</feature>
<evidence type="ECO:0000313" key="16">
    <source>
        <dbReference type="Proteomes" id="UP001153069"/>
    </source>
</evidence>
<dbReference type="Pfam" id="PF03924">
    <property type="entry name" value="CHASE"/>
    <property type="match status" value="1"/>
</dbReference>
<evidence type="ECO:0000256" key="5">
    <source>
        <dbReference type="ARBA" id="ARBA00022692"/>
    </source>
</evidence>
<dbReference type="Gene3D" id="3.40.50.2300">
    <property type="match status" value="1"/>
</dbReference>
<dbReference type="SUPFAM" id="SSF52172">
    <property type="entry name" value="CheY-like"/>
    <property type="match status" value="1"/>
</dbReference>
<dbReference type="PROSITE" id="PS50109">
    <property type="entry name" value="HIS_KIN"/>
    <property type="match status" value="1"/>
</dbReference>
<dbReference type="PROSITE" id="PS50839">
    <property type="entry name" value="CHASE"/>
    <property type="match status" value="1"/>
</dbReference>
<dbReference type="Pfam" id="PF02518">
    <property type="entry name" value="HATPase_c"/>
    <property type="match status" value="1"/>
</dbReference>
<dbReference type="Pfam" id="PF00072">
    <property type="entry name" value="Response_reg"/>
    <property type="match status" value="1"/>
</dbReference>
<proteinExistence type="predicted"/>
<evidence type="ECO:0000256" key="6">
    <source>
        <dbReference type="ARBA" id="ARBA00022777"/>
    </source>
</evidence>
<feature type="domain" description="CHASE" evidence="14">
    <location>
        <begin position="256"/>
        <end position="382"/>
    </location>
</feature>
<feature type="compositionally biased region" description="Low complexity" evidence="10">
    <location>
        <begin position="28"/>
        <end position="41"/>
    </location>
</feature>
<dbReference type="GO" id="GO:0000155">
    <property type="term" value="F:phosphorelay sensor kinase activity"/>
    <property type="evidence" value="ECO:0007669"/>
    <property type="project" value="InterPro"/>
</dbReference>
<accession>A0A9N8E5Z1</accession>
<dbReference type="PROSITE" id="PS50110">
    <property type="entry name" value="RESPONSE_REGULATORY"/>
    <property type="match status" value="1"/>
</dbReference>
<evidence type="ECO:0000256" key="2">
    <source>
        <dbReference type="ARBA" id="ARBA00004370"/>
    </source>
</evidence>
<dbReference type="InterPro" id="IPR036097">
    <property type="entry name" value="HisK_dim/P_sf"/>
</dbReference>
<dbReference type="InterPro" id="IPR001789">
    <property type="entry name" value="Sig_transdc_resp-reg_receiver"/>
</dbReference>
<keyword evidence="7 11" id="KW-1133">Transmembrane helix</keyword>
<evidence type="ECO:0000259" key="14">
    <source>
        <dbReference type="PROSITE" id="PS50839"/>
    </source>
</evidence>
<feature type="transmembrane region" description="Helical" evidence="11">
    <location>
        <begin position="115"/>
        <end position="139"/>
    </location>
</feature>
<comment type="caution">
    <text evidence="15">The sequence shown here is derived from an EMBL/GenBank/DDBJ whole genome shotgun (WGS) entry which is preliminary data.</text>
</comment>
<evidence type="ECO:0000256" key="10">
    <source>
        <dbReference type="SAM" id="MobiDB-lite"/>
    </source>
</evidence>
<dbReference type="Gene3D" id="3.30.565.10">
    <property type="entry name" value="Histidine kinase-like ATPase, C-terminal domain"/>
    <property type="match status" value="1"/>
</dbReference>
<evidence type="ECO:0000256" key="7">
    <source>
        <dbReference type="ARBA" id="ARBA00022989"/>
    </source>
</evidence>
<keyword evidence="16" id="KW-1185">Reference proteome</keyword>
<dbReference type="AlphaFoldDB" id="A0A9N8E5Z1"/>
<dbReference type="Gene3D" id="3.30.450.350">
    <property type="entry name" value="CHASE domain"/>
    <property type="match status" value="1"/>
</dbReference>
<sequence length="905" mass="100859">MAKFSGLKEQVPTAPPPEEDLENPRQESASTTMMNSANTATTTATIKQVNFTPLQLEQVKEGTAVHAKKQKQQQKQQQGPDDNNGIVDDDRSKSSDTVETLRSLTRMAGASTKRVTFFILVLGLAVSGAFLGLGISSALRAQEEAFDRNAVDLVNKISTSWSDYVNAAAILHGRCRGRTFSRQDFREVYEYLTGGGLQFQAAQFDPNITHQDRAYYEQEAREFYAQYYPHIDYRGIIGFNYDNSTTLDPRNNASYYFPIHYMEPVVGNERAIDLDYHASGSRKRTVLYCMDHGKPALTDRLFLVQETVESAYGVVLMHPGYNLTSSSSSSNNNETTVWPKDLASIVIRIPDLLRRATDNQQHPSLVYVFDKSDSSGIPLFLGGVKITTDGDDTEEGEDSSTTLEFVQEKELEEVQGSSHIYQEYDIEVANKLWTVSVLALDGTFKPDIVFVIVGGVFFFVATMGLAYWVHQNTHRVAKINRLKAEAEAEKAALIIESARKAAEAERELNDFIAHEVRNPVAAAMSACSFVKTAINKKEPFKDPESLATTRDDVFIIDNALMFVNDLLRNMLDMHRATNNQLRVTLCATDVLHDVLEPVRAMLTQRGGKVDVQISCDQATFAMADRLRLKQVMLNLGRNSAKFVDEGFIRLTAKKVDGGIVELAVEDSGPGVPNEKKKMLFQKYQESLDMLSQGTGIGLFLCKNLVDLMNGHIYLDDNFDCGLPGCPGTRFVVELQVPTEDCMPSELEHLIHGDGASKSLESTEYPSELPANLNLLFCDDDPILRKLFSRTVRTVAPGWNIREASNGETALQLVETVKFDLIFMDMYMASVQKQLLGTETVNELRNRGVTCRICGLSANDKEAEFLEAGADVFTFKPFPCEKRALRQELIRVLYSQAGDLDTERGA</sequence>
<feature type="modified residue" description="4-aspartylphosphate" evidence="9">
    <location>
        <position position="824"/>
    </location>
</feature>
<dbReference type="OrthoDB" id="42472at2759"/>
<dbReference type="SMART" id="SM00387">
    <property type="entry name" value="HATPase_c"/>
    <property type="match status" value="1"/>
</dbReference>
<dbReference type="InterPro" id="IPR011006">
    <property type="entry name" value="CheY-like_superfamily"/>
</dbReference>
<dbReference type="SUPFAM" id="SSF55874">
    <property type="entry name" value="ATPase domain of HSP90 chaperone/DNA topoisomerase II/histidine kinase"/>
    <property type="match status" value="1"/>
</dbReference>
<feature type="transmembrane region" description="Helical" evidence="11">
    <location>
        <begin position="448"/>
        <end position="469"/>
    </location>
</feature>
<dbReference type="InterPro" id="IPR006189">
    <property type="entry name" value="CHASE_dom"/>
</dbReference>
<dbReference type="InterPro" id="IPR036890">
    <property type="entry name" value="HATPase_C_sf"/>
</dbReference>
<dbReference type="EC" id="2.7.13.3" evidence="3"/>
<feature type="domain" description="Response regulatory" evidence="13">
    <location>
        <begin position="773"/>
        <end position="890"/>
    </location>
</feature>
<name>A0A9N8E5Z1_9STRA</name>